<keyword evidence="5" id="KW-0472">Membrane</keyword>
<sequence>MNIQFLLIATALVAGVVLRLFPVLWRVPADGSVERNAVNTAVLRNQLAELERDRDSGMLTPENYEEAKRELHRRVLEETGTLPITVQRTYRAKGAAVALAAVLPLAAFTLYALTGTPNALQSGTQRPPPVSRADIEAMVATLEGKLQRNPGDPNGWIMLARSYRVMGRHEDAAAAFSRAGKAIDDNPQLLAEYAETLAINSDGNLSGKPTELAEKALRLEPTHAFSLALAGSAAFARADYAAAIDYWQRLHAQLPPGSDEARTIEDGIQQARAAKKVPGEPPR</sequence>
<keyword evidence="5" id="KW-0812">Transmembrane</keyword>
<feature type="transmembrane region" description="Helical" evidence="5">
    <location>
        <begin position="94"/>
        <end position="113"/>
    </location>
</feature>
<reference evidence="7 8" key="1">
    <citation type="submission" date="2023-10" db="EMBL/GenBank/DDBJ databases">
        <title>Noviherbaspirillum sp. CPCC 100848 genome assembly.</title>
        <authorList>
            <person name="Li X.Y."/>
            <person name="Fang X.M."/>
        </authorList>
    </citation>
    <scope>NUCLEOTIDE SEQUENCE [LARGE SCALE GENOMIC DNA]</scope>
    <source>
        <strain evidence="7 8">CPCC 100848</strain>
    </source>
</reference>
<dbReference type="InterPro" id="IPR051263">
    <property type="entry name" value="C-type_cytochrome_biogenesis"/>
</dbReference>
<evidence type="ECO:0000256" key="3">
    <source>
        <dbReference type="ARBA" id="ARBA00022748"/>
    </source>
</evidence>
<keyword evidence="8" id="KW-1185">Reference proteome</keyword>
<organism evidence="7 8">
    <name type="scientific">Noviherbaspirillum album</name>
    <dbReference type="NCBI Taxonomy" id="3080276"/>
    <lineage>
        <taxon>Bacteria</taxon>
        <taxon>Pseudomonadati</taxon>
        <taxon>Pseudomonadota</taxon>
        <taxon>Betaproteobacteria</taxon>
        <taxon>Burkholderiales</taxon>
        <taxon>Oxalobacteraceae</taxon>
        <taxon>Noviherbaspirillum</taxon>
    </lineage>
</organism>
<proteinExistence type="predicted"/>
<evidence type="ECO:0000256" key="2">
    <source>
        <dbReference type="ARBA" id="ARBA00022737"/>
    </source>
</evidence>
<comment type="caution">
    <text evidence="7">The sequence shown here is derived from an EMBL/GenBank/DDBJ whole genome shotgun (WGS) entry which is preliminary data.</text>
</comment>
<evidence type="ECO:0000313" key="7">
    <source>
        <dbReference type="EMBL" id="MEC4722224.1"/>
    </source>
</evidence>
<dbReference type="Proteomes" id="UP001352263">
    <property type="component" value="Unassembled WGS sequence"/>
</dbReference>
<dbReference type="Pfam" id="PF23914">
    <property type="entry name" value="TPR_CcmH_CycH"/>
    <property type="match status" value="1"/>
</dbReference>
<accession>A0ABU6JEY4</accession>
<dbReference type="InterPro" id="IPR056413">
    <property type="entry name" value="TPR_CcmH_CycH"/>
</dbReference>
<keyword evidence="4" id="KW-0802">TPR repeat</keyword>
<dbReference type="InterPro" id="IPR017560">
    <property type="entry name" value="Cyt_c_biogenesis_CcmI"/>
</dbReference>
<feature type="domain" description="Cytochrome c-type biogenesis protein H TPR" evidence="6">
    <location>
        <begin position="127"/>
        <end position="259"/>
    </location>
</feature>
<evidence type="ECO:0000256" key="4">
    <source>
        <dbReference type="ARBA" id="ARBA00022803"/>
    </source>
</evidence>
<dbReference type="PANTHER" id="PTHR47870">
    <property type="entry name" value="CYTOCHROME C-TYPE BIOGENESIS PROTEIN CCMH"/>
    <property type="match status" value="1"/>
</dbReference>
<evidence type="ECO:0000256" key="5">
    <source>
        <dbReference type="SAM" id="Phobius"/>
    </source>
</evidence>
<keyword evidence="5" id="KW-1133">Transmembrane helix</keyword>
<feature type="transmembrane region" description="Helical" evidence="5">
    <location>
        <begin position="6"/>
        <end position="25"/>
    </location>
</feature>
<dbReference type="RefSeq" id="WP_326508902.1">
    <property type="nucleotide sequence ID" value="NZ_JAWIIV010000027.1"/>
</dbReference>
<dbReference type="NCBIfam" id="TIGR03142">
    <property type="entry name" value="cytochro_ccmI"/>
    <property type="match status" value="1"/>
</dbReference>
<evidence type="ECO:0000256" key="1">
    <source>
        <dbReference type="ARBA" id="ARBA00004196"/>
    </source>
</evidence>
<gene>
    <name evidence="7" type="primary">ccmI</name>
    <name evidence="7" type="ORF">RY831_23965</name>
</gene>
<dbReference type="EMBL" id="JAWIIV010000027">
    <property type="protein sequence ID" value="MEC4722224.1"/>
    <property type="molecule type" value="Genomic_DNA"/>
</dbReference>
<dbReference type="PANTHER" id="PTHR47870:SF4">
    <property type="entry name" value="CYTOCHROME C-TYPE BIOGENESIS PROTEIN CYCH"/>
    <property type="match status" value="1"/>
</dbReference>
<dbReference type="SUPFAM" id="SSF48452">
    <property type="entry name" value="TPR-like"/>
    <property type="match status" value="1"/>
</dbReference>
<keyword evidence="3" id="KW-0201">Cytochrome c-type biogenesis</keyword>
<evidence type="ECO:0000313" key="8">
    <source>
        <dbReference type="Proteomes" id="UP001352263"/>
    </source>
</evidence>
<comment type="subcellular location">
    <subcellularLocation>
        <location evidence="1">Cell envelope</location>
    </subcellularLocation>
</comment>
<name>A0ABU6JEY4_9BURK</name>
<protein>
    <submittedName>
        <fullName evidence="7">C-type cytochrome biogenesis protein CcmI</fullName>
    </submittedName>
</protein>
<dbReference type="Gene3D" id="1.25.40.10">
    <property type="entry name" value="Tetratricopeptide repeat domain"/>
    <property type="match status" value="1"/>
</dbReference>
<evidence type="ECO:0000259" key="6">
    <source>
        <dbReference type="Pfam" id="PF23914"/>
    </source>
</evidence>
<dbReference type="InterPro" id="IPR011990">
    <property type="entry name" value="TPR-like_helical_dom_sf"/>
</dbReference>
<keyword evidence="2" id="KW-0677">Repeat</keyword>